<sequence length="114" mass="13127">MSTATLTFNVPCITTSYYSLSTSCLTFHLSFQLYLHFTDVSIMYFGLCVDDKQGIVICSQLVEIIRNFTPQQVEVISEKSGFRAVLQYEPMKIRRELCKELVDSFDVNTDEFNI</sequence>
<reference evidence="1" key="1">
    <citation type="submission" date="2014-09" db="EMBL/GenBank/DDBJ databases">
        <authorList>
            <person name="Magalhaes I.L.F."/>
            <person name="Oliveira U."/>
            <person name="Santos F.R."/>
            <person name="Vidigal T.H.D.A."/>
            <person name="Brescovit A.D."/>
            <person name="Santos A.J."/>
        </authorList>
    </citation>
    <scope>NUCLEOTIDE SEQUENCE</scope>
    <source>
        <tissue evidence="1">Shoot tissue taken approximately 20 cm above the soil surface</tissue>
    </source>
</reference>
<accession>A0A0A9ET16</accession>
<name>A0A0A9ET16_ARUDO</name>
<dbReference type="EMBL" id="GBRH01195782">
    <property type="protein sequence ID" value="JAE02114.1"/>
    <property type="molecule type" value="Transcribed_RNA"/>
</dbReference>
<protein>
    <submittedName>
        <fullName evidence="1">Uncharacterized protein</fullName>
    </submittedName>
</protein>
<dbReference type="AlphaFoldDB" id="A0A0A9ET16"/>
<evidence type="ECO:0000313" key="1">
    <source>
        <dbReference type="EMBL" id="JAE02114.1"/>
    </source>
</evidence>
<reference evidence="1" key="2">
    <citation type="journal article" date="2015" name="Data Brief">
        <title>Shoot transcriptome of the giant reed, Arundo donax.</title>
        <authorList>
            <person name="Barrero R.A."/>
            <person name="Guerrero F.D."/>
            <person name="Moolhuijzen P."/>
            <person name="Goolsby J.A."/>
            <person name="Tidwell J."/>
            <person name="Bellgard S.E."/>
            <person name="Bellgard M.I."/>
        </authorList>
    </citation>
    <scope>NUCLEOTIDE SEQUENCE</scope>
    <source>
        <tissue evidence="1">Shoot tissue taken approximately 20 cm above the soil surface</tissue>
    </source>
</reference>
<organism evidence="1">
    <name type="scientific">Arundo donax</name>
    <name type="common">Giant reed</name>
    <name type="synonym">Donax arundinaceus</name>
    <dbReference type="NCBI Taxonomy" id="35708"/>
    <lineage>
        <taxon>Eukaryota</taxon>
        <taxon>Viridiplantae</taxon>
        <taxon>Streptophyta</taxon>
        <taxon>Embryophyta</taxon>
        <taxon>Tracheophyta</taxon>
        <taxon>Spermatophyta</taxon>
        <taxon>Magnoliopsida</taxon>
        <taxon>Liliopsida</taxon>
        <taxon>Poales</taxon>
        <taxon>Poaceae</taxon>
        <taxon>PACMAD clade</taxon>
        <taxon>Arundinoideae</taxon>
        <taxon>Arundineae</taxon>
        <taxon>Arundo</taxon>
    </lineage>
</organism>
<proteinExistence type="predicted"/>